<dbReference type="Pfam" id="PF06693">
    <property type="entry name" value="DUF1190"/>
    <property type="match status" value="1"/>
</dbReference>
<reference evidence="3 4" key="1">
    <citation type="submission" date="2017-02" db="EMBL/GenBank/DDBJ databases">
        <title>Ketogulonicigenium robustum SPU B003 Genome sequencing and assembly.</title>
        <authorList>
            <person name="Li Y."/>
            <person name="Liu L."/>
            <person name="Wang C."/>
            <person name="Zhang M."/>
            <person name="Zhang T."/>
            <person name="Zhang Y."/>
        </authorList>
    </citation>
    <scope>NUCLEOTIDE SEQUENCE [LARGE SCALE GENOMIC DNA]</scope>
    <source>
        <strain evidence="3 4">SPU_B003</strain>
    </source>
</reference>
<evidence type="ECO:0000313" key="4">
    <source>
        <dbReference type="Proteomes" id="UP000242447"/>
    </source>
</evidence>
<feature type="region of interest" description="Disordered" evidence="1">
    <location>
        <begin position="140"/>
        <end position="205"/>
    </location>
</feature>
<feature type="signal peptide" evidence="2">
    <location>
        <begin position="1"/>
        <end position="22"/>
    </location>
</feature>
<evidence type="ECO:0008006" key="5">
    <source>
        <dbReference type="Google" id="ProtNLM"/>
    </source>
</evidence>
<dbReference type="AlphaFoldDB" id="A0A1W6P1S8"/>
<dbReference type="PROSITE" id="PS51257">
    <property type="entry name" value="PROKAR_LIPOPROTEIN"/>
    <property type="match status" value="1"/>
</dbReference>
<dbReference type="EMBL" id="CP019937">
    <property type="protein sequence ID" value="ARO15462.1"/>
    <property type="molecule type" value="Genomic_DNA"/>
</dbReference>
<evidence type="ECO:0000313" key="3">
    <source>
        <dbReference type="EMBL" id="ARO15462.1"/>
    </source>
</evidence>
<keyword evidence="4" id="KW-1185">Reference proteome</keyword>
<organism evidence="3 4">
    <name type="scientific">Ketogulonicigenium robustum</name>
    <dbReference type="NCBI Taxonomy" id="92947"/>
    <lineage>
        <taxon>Bacteria</taxon>
        <taxon>Pseudomonadati</taxon>
        <taxon>Pseudomonadota</taxon>
        <taxon>Alphaproteobacteria</taxon>
        <taxon>Rhodobacterales</taxon>
        <taxon>Roseobacteraceae</taxon>
        <taxon>Ketogulonicigenium</taxon>
    </lineage>
</organism>
<dbReference type="KEGG" id="kro:BVG79_02122"/>
<accession>A0A1W6P1S8</accession>
<dbReference type="STRING" id="92947.BVG79_02122"/>
<feature type="chain" id="PRO_5012958573" description="Lipoprotein" evidence="2">
    <location>
        <begin position="23"/>
        <end position="205"/>
    </location>
</feature>
<name>A0A1W6P1S8_9RHOB</name>
<dbReference type="Proteomes" id="UP000242447">
    <property type="component" value="Chromosome"/>
</dbReference>
<dbReference type="RefSeq" id="WP_085786858.1">
    <property type="nucleotide sequence ID" value="NZ_CP019937.1"/>
</dbReference>
<feature type="compositionally biased region" description="Gly residues" evidence="1">
    <location>
        <begin position="191"/>
        <end position="205"/>
    </location>
</feature>
<evidence type="ECO:0000256" key="1">
    <source>
        <dbReference type="SAM" id="MobiDB-lite"/>
    </source>
</evidence>
<keyword evidence="2" id="KW-0732">Signal</keyword>
<evidence type="ECO:0000256" key="2">
    <source>
        <dbReference type="SAM" id="SignalP"/>
    </source>
</evidence>
<gene>
    <name evidence="3" type="ORF">BVG79_02122</name>
</gene>
<protein>
    <recommendedName>
        <fullName evidence="5">Lipoprotein</fullName>
    </recommendedName>
</protein>
<dbReference type="InterPro" id="IPR009576">
    <property type="entry name" value="Biofilm_formation_YgiB"/>
</dbReference>
<feature type="compositionally biased region" description="Low complexity" evidence="1">
    <location>
        <begin position="146"/>
        <end position="176"/>
    </location>
</feature>
<proteinExistence type="predicted"/>
<dbReference type="OrthoDB" id="8160435at2"/>
<sequence length="205" mass="20401">MKRSARLIPLTIGLAASAFALSACKPEVTEVDAQLFPDTASCYAAADSLQSTFSRADCDNVAADAQAQHAATAPRYDALAACEAEYGTGNCETAQNTGGGGGSFFMPLLMGYLMGNMLSGGRHAAQPLYSKPGGGYTTADRGTSFNSNSGSSRVNASSFGSAATATRGGTSAGNTRPVAAPMSQSSVRSTGGFGGGFGGGSSFGG</sequence>